<keyword evidence="2" id="KW-1133">Transmembrane helix</keyword>
<protein>
    <recommendedName>
        <fullName evidence="5">Lipoprotein</fullName>
    </recommendedName>
</protein>
<keyword evidence="4" id="KW-1185">Reference proteome</keyword>
<evidence type="ECO:0000256" key="1">
    <source>
        <dbReference type="SAM" id="Coils"/>
    </source>
</evidence>
<comment type="caution">
    <text evidence="3">The sequence shown here is derived from an EMBL/GenBank/DDBJ whole genome shotgun (WGS) entry which is preliminary data.</text>
</comment>
<keyword evidence="2" id="KW-0472">Membrane</keyword>
<reference evidence="3 4" key="1">
    <citation type="submission" date="2020-08" db="EMBL/GenBank/DDBJ databases">
        <title>Novel species isolated from subtropical streams in China.</title>
        <authorList>
            <person name="Lu H."/>
        </authorList>
    </citation>
    <scope>NUCLEOTIDE SEQUENCE [LARGE SCALE GENOMIC DNA]</scope>
    <source>
        <strain evidence="3 4">NL8W</strain>
    </source>
</reference>
<gene>
    <name evidence="3" type="ORF">H8L47_12480</name>
</gene>
<name>A0ABR6Z9D7_9BURK</name>
<evidence type="ECO:0000313" key="3">
    <source>
        <dbReference type="EMBL" id="MBC3908375.1"/>
    </source>
</evidence>
<sequence>MLSATNNTCDSSKPGTFRASLFFVQRYLLLEYLSTFNLVVAAVCGFQEYFMRTILVLACISVLAACNKPPEPKVEPSASANFLSEQKAQLDKAKEAAQLMQQKADEQRAIVEVQTGGVAAKPAKSDAGK</sequence>
<feature type="transmembrane region" description="Helical" evidence="2">
    <location>
        <begin position="21"/>
        <end position="43"/>
    </location>
</feature>
<evidence type="ECO:0000256" key="2">
    <source>
        <dbReference type="SAM" id="Phobius"/>
    </source>
</evidence>
<keyword evidence="1" id="KW-0175">Coiled coil</keyword>
<proteinExistence type="predicted"/>
<dbReference type="EMBL" id="JACOFX010000005">
    <property type="protein sequence ID" value="MBC3908375.1"/>
    <property type="molecule type" value="Genomic_DNA"/>
</dbReference>
<feature type="coiled-coil region" evidence="1">
    <location>
        <begin position="83"/>
        <end position="110"/>
    </location>
</feature>
<evidence type="ECO:0000313" key="4">
    <source>
        <dbReference type="Proteomes" id="UP000646911"/>
    </source>
</evidence>
<organism evidence="3 4">
    <name type="scientific">Undibacterium umbellatum</name>
    <dbReference type="NCBI Taxonomy" id="2762300"/>
    <lineage>
        <taxon>Bacteria</taxon>
        <taxon>Pseudomonadati</taxon>
        <taxon>Pseudomonadota</taxon>
        <taxon>Betaproteobacteria</taxon>
        <taxon>Burkholderiales</taxon>
        <taxon>Oxalobacteraceae</taxon>
        <taxon>Undibacterium</taxon>
    </lineage>
</organism>
<evidence type="ECO:0008006" key="5">
    <source>
        <dbReference type="Google" id="ProtNLM"/>
    </source>
</evidence>
<dbReference type="Proteomes" id="UP000646911">
    <property type="component" value="Unassembled WGS sequence"/>
</dbReference>
<accession>A0ABR6Z9D7</accession>
<keyword evidence="2" id="KW-0812">Transmembrane</keyword>